<accession>X0RK63</accession>
<sequence>MSQDAATPAQDWGPIVEFPEFPTDLCYPCEAEWDLMGNIWTAQMNSNKMARINPETLEITEIPLPNKTAAPGPMERGPDGNIWFAEVKGNALAKIDPVTLEITTYELPWGTLYDAGPDGRGLHTFGIAQIMDMTFGKDGHLWFHMAGENAIGRLTMDDYTFTKWDLETPRSGLFCLQPGPGNTIAFSTWNTNEIGLIDVFTEEIRLWKVPTPDALIGGLLRSPDGKYLWFSEGLGQKIGRLDPETGEIEEYELNGGPDLDPGAMRFGSDGKIYFVTGMYRNNNKLGRFDPVTKTDSYLETPTPASAPCDLNSEKPGMIVFGQFTGNRLAYVEIPMTPEG</sequence>
<reference evidence="1 2" key="1">
    <citation type="submission" date="2014-02" db="EMBL/GenBank/DDBJ databases">
        <title>Whole genome shotgun sequence of Rhodococcus wratislaviensis NBRC 100605.</title>
        <authorList>
            <person name="Hosoyama A."/>
            <person name="Tsuchikane K."/>
            <person name="Yoshida I."/>
            <person name="Ohji S."/>
            <person name="Ichikawa N."/>
            <person name="Yamazoe A."/>
            <person name="Fujita N."/>
        </authorList>
    </citation>
    <scope>NUCLEOTIDE SEQUENCE [LARGE SCALE GENOMIC DNA]</scope>
    <source>
        <strain evidence="1 2">NBRC 100605</strain>
    </source>
</reference>
<dbReference type="InterPro" id="IPR015943">
    <property type="entry name" value="WD40/YVTN_repeat-like_dom_sf"/>
</dbReference>
<evidence type="ECO:0000313" key="1">
    <source>
        <dbReference type="EMBL" id="GAF51490.1"/>
    </source>
</evidence>
<dbReference type="SUPFAM" id="SSF101898">
    <property type="entry name" value="NHL repeat"/>
    <property type="match status" value="1"/>
</dbReference>
<keyword evidence="2" id="KW-1185">Reference proteome</keyword>
<dbReference type="InterPro" id="IPR051344">
    <property type="entry name" value="Vgb"/>
</dbReference>
<proteinExistence type="predicted"/>
<evidence type="ECO:0008006" key="3">
    <source>
        <dbReference type="Google" id="ProtNLM"/>
    </source>
</evidence>
<organism evidence="1 2">
    <name type="scientific">Rhodococcus wratislaviensis NBRC 100605</name>
    <dbReference type="NCBI Taxonomy" id="1219028"/>
    <lineage>
        <taxon>Bacteria</taxon>
        <taxon>Bacillati</taxon>
        <taxon>Actinomycetota</taxon>
        <taxon>Actinomycetes</taxon>
        <taxon>Mycobacteriales</taxon>
        <taxon>Nocardiaceae</taxon>
        <taxon>Rhodococcus</taxon>
    </lineage>
</organism>
<dbReference type="PANTHER" id="PTHR40274">
    <property type="entry name" value="VIRGINIAMYCIN B LYASE"/>
    <property type="match status" value="1"/>
</dbReference>
<protein>
    <recommendedName>
        <fullName evidence="3">SMP-30/Gluconolactonase/LRE-like region domain-containing protein</fullName>
    </recommendedName>
</protein>
<comment type="caution">
    <text evidence="1">The sequence shown here is derived from an EMBL/GenBank/DDBJ whole genome shotgun (WGS) entry which is preliminary data.</text>
</comment>
<dbReference type="AlphaFoldDB" id="X0RK63"/>
<evidence type="ECO:0000313" key="2">
    <source>
        <dbReference type="Proteomes" id="UP000019491"/>
    </source>
</evidence>
<dbReference type="Proteomes" id="UP000019491">
    <property type="component" value="Unassembled WGS sequence"/>
</dbReference>
<dbReference type="Gene3D" id="2.130.10.10">
    <property type="entry name" value="YVTN repeat-like/Quinoprotein amine dehydrogenase"/>
    <property type="match status" value="2"/>
</dbReference>
<dbReference type="PANTHER" id="PTHR40274:SF3">
    <property type="entry name" value="VIRGINIAMYCIN B LYASE"/>
    <property type="match status" value="1"/>
</dbReference>
<dbReference type="OrthoDB" id="2633250at2"/>
<name>X0RK63_RHOWR</name>
<dbReference type="EMBL" id="BAWF01000104">
    <property type="protein sequence ID" value="GAF51490.1"/>
    <property type="molecule type" value="Genomic_DNA"/>
</dbReference>
<dbReference type="RefSeq" id="WP_037245866.1">
    <property type="nucleotide sequence ID" value="NZ_BAWF01000104.1"/>
</dbReference>
<gene>
    <name evidence="1" type="ORF">RW1_104_00020</name>
</gene>
<dbReference type="Pfam" id="PF24684">
    <property type="entry name" value="Vgb_lyase"/>
    <property type="match status" value="2"/>
</dbReference>